<keyword evidence="1 3" id="KW-0863">Zinc-finger</keyword>
<evidence type="ECO:0000256" key="3">
    <source>
        <dbReference type="PROSITE-ProRule" id="PRU00175"/>
    </source>
</evidence>
<accession>A0A9P1IDX5</accession>
<dbReference type="AlphaFoldDB" id="A0A9P1IDX5"/>
<dbReference type="EMBL" id="CANHGI010000002">
    <property type="protein sequence ID" value="CAI5441477.1"/>
    <property type="molecule type" value="Genomic_DNA"/>
</dbReference>
<dbReference type="Pfam" id="PF00753">
    <property type="entry name" value="Lactamase_B"/>
    <property type="match status" value="1"/>
</dbReference>
<evidence type="ECO:0000313" key="7">
    <source>
        <dbReference type="Proteomes" id="UP001152747"/>
    </source>
</evidence>
<dbReference type="InterPro" id="IPR013083">
    <property type="entry name" value="Znf_RING/FYVE/PHD"/>
</dbReference>
<organism evidence="6 7">
    <name type="scientific">Caenorhabditis angaria</name>
    <dbReference type="NCBI Taxonomy" id="860376"/>
    <lineage>
        <taxon>Eukaryota</taxon>
        <taxon>Metazoa</taxon>
        <taxon>Ecdysozoa</taxon>
        <taxon>Nematoda</taxon>
        <taxon>Chromadorea</taxon>
        <taxon>Rhabditida</taxon>
        <taxon>Rhabditina</taxon>
        <taxon>Rhabditomorpha</taxon>
        <taxon>Rhabditoidea</taxon>
        <taxon>Rhabditidae</taxon>
        <taxon>Peloderinae</taxon>
        <taxon>Caenorhabditis</taxon>
    </lineage>
</organism>
<dbReference type="InterPro" id="IPR039344">
    <property type="entry name" value="MBLAC1"/>
</dbReference>
<dbReference type="SUPFAM" id="SSF57850">
    <property type="entry name" value="RING/U-box"/>
    <property type="match status" value="1"/>
</dbReference>
<dbReference type="Proteomes" id="UP001152747">
    <property type="component" value="Unassembled WGS sequence"/>
</dbReference>
<dbReference type="SMART" id="SM00184">
    <property type="entry name" value="RING"/>
    <property type="match status" value="1"/>
</dbReference>
<keyword evidence="1 3" id="KW-0479">Metal-binding</keyword>
<proteinExistence type="predicted"/>
<dbReference type="InterPro" id="IPR001279">
    <property type="entry name" value="Metallo-B-lactamas"/>
</dbReference>
<evidence type="ECO:0000256" key="2">
    <source>
        <dbReference type="ARBA" id="ARBA00022833"/>
    </source>
</evidence>
<dbReference type="Pfam" id="PF13639">
    <property type="entry name" value="zf-RING_2"/>
    <property type="match status" value="1"/>
</dbReference>
<dbReference type="CDD" id="cd07711">
    <property type="entry name" value="MBLAC1-like_MBL-fold"/>
    <property type="match status" value="1"/>
</dbReference>
<comment type="caution">
    <text evidence="6">The sequence shown here is derived from an EMBL/GenBank/DDBJ whole genome shotgun (WGS) entry which is preliminary data.</text>
</comment>
<dbReference type="OrthoDB" id="10250730at2759"/>
<keyword evidence="4" id="KW-0175">Coiled coil</keyword>
<sequence>MDCVQVLIVGRGSESPLGITGTVTLVQIDGLNVLIDVGDPWNGQEIRDGLLKYSLNCDDITHVVITHGHLDHCANLSFFKNAKILMDSDIAIKVNGQIEYSSVENWPYELSKNIQIHKLSGHTHSDLLVEVIRKDQKIVMICGDLIESETSKGIEYAVDPEKLAESQSFIFSRANFIVPDAAMNEPGIQSSCSICVAPLRSSQKISALKCGHTYHYSCVSQWLNVKTECPNCRKKLRKTDIIEKLFFDVRVNDDGESSKEIDFAEKADKLAEELSKEKEALAEKEKLCTNLQANVKALEKKVLREKERYSKDIPALKQRNQHLEMVASETEHAKKDLALCKSQLRACEFYKILQYKNGSDENTEKSLSRYLKADYKIDTEKFFELMKSQNKELAAKRTEAIREAEKLRGETQNLRKENKDQSNIIKALQKEIQQLRDVANIQTPINKKLRSIIDAETPADQKRKSMGFDMSNSLLERDSSYFDQENKKYEDLDFIPKPSTSTENKKGKSALAFLEEQEKDDPIFKKVTEKLDNVEIAALNDSIDDADFSDIKIPSTILKRLPVIPKKKNLNIVPKPCFDDTLSPEVIKPKQIKRAFSQNDVKEPKAKKPAVNSHRLSSFYPRVSSNNVECVTID</sequence>
<protein>
    <recommendedName>
        <fullName evidence="5">RING-type domain-containing protein</fullName>
    </recommendedName>
</protein>
<dbReference type="Gene3D" id="3.30.40.10">
    <property type="entry name" value="Zinc/RING finger domain, C3HC4 (zinc finger)"/>
    <property type="match status" value="1"/>
</dbReference>
<dbReference type="SUPFAM" id="SSF56281">
    <property type="entry name" value="Metallo-hydrolase/oxidoreductase"/>
    <property type="match status" value="1"/>
</dbReference>
<evidence type="ECO:0000313" key="6">
    <source>
        <dbReference type="EMBL" id="CAI5441477.1"/>
    </source>
</evidence>
<name>A0A9P1IDX5_9PELO</name>
<dbReference type="SMART" id="SM00849">
    <property type="entry name" value="Lactamase_B"/>
    <property type="match status" value="1"/>
</dbReference>
<feature type="coiled-coil region" evidence="4">
    <location>
        <begin position="390"/>
        <end position="438"/>
    </location>
</feature>
<evidence type="ECO:0000256" key="1">
    <source>
        <dbReference type="ARBA" id="ARBA00022771"/>
    </source>
</evidence>
<keyword evidence="2" id="KW-0862">Zinc</keyword>
<evidence type="ECO:0000259" key="5">
    <source>
        <dbReference type="PROSITE" id="PS50089"/>
    </source>
</evidence>
<gene>
    <name evidence="6" type="ORF">CAMP_LOCUS4114</name>
</gene>
<keyword evidence="7" id="KW-1185">Reference proteome</keyword>
<dbReference type="InterPro" id="IPR036866">
    <property type="entry name" value="RibonucZ/Hydroxyglut_hydro"/>
</dbReference>
<reference evidence="6" key="1">
    <citation type="submission" date="2022-11" db="EMBL/GenBank/DDBJ databases">
        <authorList>
            <person name="Kikuchi T."/>
        </authorList>
    </citation>
    <scope>NUCLEOTIDE SEQUENCE</scope>
    <source>
        <strain evidence="6">PS1010</strain>
    </source>
</reference>
<dbReference type="InterPro" id="IPR001841">
    <property type="entry name" value="Znf_RING"/>
</dbReference>
<feature type="domain" description="RING-type" evidence="5">
    <location>
        <begin position="192"/>
        <end position="233"/>
    </location>
</feature>
<dbReference type="Gene3D" id="3.60.15.10">
    <property type="entry name" value="Ribonuclease Z/Hydroxyacylglutathione hydrolase-like"/>
    <property type="match status" value="1"/>
</dbReference>
<dbReference type="PROSITE" id="PS50089">
    <property type="entry name" value="ZF_RING_2"/>
    <property type="match status" value="1"/>
</dbReference>
<feature type="coiled-coil region" evidence="4">
    <location>
        <begin position="264"/>
        <end position="308"/>
    </location>
</feature>
<dbReference type="GO" id="GO:0008270">
    <property type="term" value="F:zinc ion binding"/>
    <property type="evidence" value="ECO:0007669"/>
    <property type="project" value="UniProtKB-KW"/>
</dbReference>
<dbReference type="PANTHER" id="PTHR23200">
    <property type="entry name" value="METALLO-BETA-LACTAMASE DOMAIN-CONTAINING PROTEIN 1"/>
    <property type="match status" value="1"/>
</dbReference>
<evidence type="ECO:0000256" key="4">
    <source>
        <dbReference type="SAM" id="Coils"/>
    </source>
</evidence>
<dbReference type="PANTHER" id="PTHR23200:SF35">
    <property type="entry name" value="METALLO-BETA-LACTAMASE DOMAIN-CONTAINING PROTEIN"/>
    <property type="match status" value="1"/>
</dbReference>